<dbReference type="EMBL" id="JRKL02005609">
    <property type="protein sequence ID" value="KAF3950206.1"/>
    <property type="molecule type" value="Genomic_DNA"/>
</dbReference>
<keyword evidence="7" id="KW-1133">Transmembrane helix</keyword>
<comment type="similarity">
    <text evidence="2 6">Belongs to the short-chain dehydrogenases/reductases (SDR) family.</text>
</comment>
<keyword evidence="3" id="KW-0521">NADP</keyword>
<dbReference type="PROSITE" id="PS00061">
    <property type="entry name" value="ADH_SHORT"/>
    <property type="match status" value="1"/>
</dbReference>
<evidence type="ECO:0000313" key="10">
    <source>
        <dbReference type="Proteomes" id="UP000737018"/>
    </source>
</evidence>
<protein>
    <recommendedName>
        <fullName evidence="8">Ketoreductase domain-containing protein</fullName>
    </recommendedName>
</protein>
<dbReference type="InterPro" id="IPR020904">
    <property type="entry name" value="Sc_DH/Rdtase_CS"/>
</dbReference>
<sequence length="398" mass="44578">MDLLHKFLNIVLLPITLTVLLLFMLPFLFLKFLWSLKRSIYREYVAGKVILITGASSGIGEYVAYEYAKRGARLALVARREDCLRAVADRARKLGSPDVVVVRADVSKVEECKQFVDEIVNYFGRLDHLVNNAGVVQVRLFEEFTQFSDIASVMDINFWGSVYSTHCAVPHLRKSKGKIVVIASTAAWLGTPRLSFYNASKAALISFFETLRTEFGQDIGITIVTPGMVESEMTQGELFSEVEANWIPTETTEGCAKAILDSTCSGDMYLTEPSWMKAGFWVKTFCPEASKAALISFFETLRTEFGQDIGITIVNPRVIESEMTQGDYLSEIQADWFPTETTEGCAKAILDSACNGDTYLTEPSWMKAGFWVKTLCPEVFERCLHSLLVSRPRSSKKD</sequence>
<feature type="transmembrane region" description="Helical" evidence="7">
    <location>
        <begin position="12"/>
        <end position="34"/>
    </location>
</feature>
<accession>A0A8J4QNR7</accession>
<keyword evidence="4" id="KW-0735">Signal-anchor</keyword>
<dbReference type="AlphaFoldDB" id="A0A8J4QNR7"/>
<keyword evidence="10" id="KW-1185">Reference proteome</keyword>
<dbReference type="Proteomes" id="UP000737018">
    <property type="component" value="Unassembled WGS sequence"/>
</dbReference>
<dbReference type="GO" id="GO:0016491">
    <property type="term" value="F:oxidoreductase activity"/>
    <property type="evidence" value="ECO:0007669"/>
    <property type="project" value="UniProtKB-KW"/>
</dbReference>
<organism evidence="9 10">
    <name type="scientific">Castanea mollissima</name>
    <name type="common">Chinese chestnut</name>
    <dbReference type="NCBI Taxonomy" id="60419"/>
    <lineage>
        <taxon>Eukaryota</taxon>
        <taxon>Viridiplantae</taxon>
        <taxon>Streptophyta</taxon>
        <taxon>Embryophyta</taxon>
        <taxon>Tracheophyta</taxon>
        <taxon>Spermatophyta</taxon>
        <taxon>Magnoliopsida</taxon>
        <taxon>eudicotyledons</taxon>
        <taxon>Gunneridae</taxon>
        <taxon>Pentapetalae</taxon>
        <taxon>rosids</taxon>
        <taxon>fabids</taxon>
        <taxon>Fagales</taxon>
        <taxon>Fagaceae</taxon>
        <taxon>Castanea</taxon>
    </lineage>
</organism>
<feature type="domain" description="Ketoreductase" evidence="8">
    <location>
        <begin position="48"/>
        <end position="232"/>
    </location>
</feature>
<dbReference type="PRINTS" id="PR00080">
    <property type="entry name" value="SDRFAMILY"/>
</dbReference>
<evidence type="ECO:0000259" key="8">
    <source>
        <dbReference type="SMART" id="SM00822"/>
    </source>
</evidence>
<dbReference type="InterPro" id="IPR057326">
    <property type="entry name" value="KR_dom"/>
</dbReference>
<proteinExistence type="inferred from homology"/>
<reference evidence="9" key="1">
    <citation type="submission" date="2020-03" db="EMBL/GenBank/DDBJ databases">
        <title>Castanea mollissima Vanexum genome sequencing.</title>
        <authorList>
            <person name="Staton M."/>
        </authorList>
    </citation>
    <scope>NUCLEOTIDE SEQUENCE</scope>
    <source>
        <tissue evidence="9">Leaf</tissue>
    </source>
</reference>
<gene>
    <name evidence="9" type="ORF">CMV_024010</name>
</gene>
<name>A0A8J4QNR7_9ROSI</name>
<evidence type="ECO:0000256" key="5">
    <source>
        <dbReference type="ARBA" id="ARBA00023002"/>
    </source>
</evidence>
<evidence type="ECO:0000256" key="3">
    <source>
        <dbReference type="ARBA" id="ARBA00022857"/>
    </source>
</evidence>
<dbReference type="OrthoDB" id="47007at2759"/>
<dbReference type="GO" id="GO:0016020">
    <property type="term" value="C:membrane"/>
    <property type="evidence" value="ECO:0007669"/>
    <property type="project" value="UniProtKB-SubCell"/>
</dbReference>
<dbReference type="PRINTS" id="PR00081">
    <property type="entry name" value="GDHRDH"/>
</dbReference>
<dbReference type="InterPro" id="IPR036291">
    <property type="entry name" value="NAD(P)-bd_dom_sf"/>
</dbReference>
<evidence type="ECO:0000256" key="6">
    <source>
        <dbReference type="RuleBase" id="RU000363"/>
    </source>
</evidence>
<dbReference type="FunFam" id="3.40.50.720:FF:000084">
    <property type="entry name" value="Short-chain dehydrogenase reductase"/>
    <property type="match status" value="1"/>
</dbReference>
<comment type="caution">
    <text evidence="9">The sequence shown here is derived from an EMBL/GenBank/DDBJ whole genome shotgun (WGS) entry which is preliminary data.</text>
</comment>
<evidence type="ECO:0000256" key="7">
    <source>
        <dbReference type="SAM" id="Phobius"/>
    </source>
</evidence>
<keyword evidence="7" id="KW-0472">Membrane</keyword>
<evidence type="ECO:0000256" key="1">
    <source>
        <dbReference type="ARBA" id="ARBA00004606"/>
    </source>
</evidence>
<dbReference type="InterPro" id="IPR002347">
    <property type="entry name" value="SDR_fam"/>
</dbReference>
<comment type="subcellular location">
    <subcellularLocation>
        <location evidence="1">Membrane</location>
        <topology evidence="1">Single-pass type II membrane protein</topology>
    </subcellularLocation>
</comment>
<evidence type="ECO:0000313" key="9">
    <source>
        <dbReference type="EMBL" id="KAF3950206.1"/>
    </source>
</evidence>
<dbReference type="SUPFAM" id="SSF51735">
    <property type="entry name" value="NAD(P)-binding Rossmann-fold domains"/>
    <property type="match status" value="2"/>
</dbReference>
<keyword evidence="5" id="KW-0560">Oxidoreductase</keyword>
<dbReference type="Pfam" id="PF00106">
    <property type="entry name" value="adh_short"/>
    <property type="match status" value="1"/>
</dbReference>
<keyword evidence="7" id="KW-0812">Transmembrane</keyword>
<evidence type="ECO:0000256" key="4">
    <source>
        <dbReference type="ARBA" id="ARBA00022968"/>
    </source>
</evidence>
<dbReference type="Gene3D" id="3.40.50.720">
    <property type="entry name" value="NAD(P)-binding Rossmann-like Domain"/>
    <property type="match status" value="2"/>
</dbReference>
<dbReference type="GO" id="GO:0005829">
    <property type="term" value="C:cytosol"/>
    <property type="evidence" value="ECO:0007669"/>
    <property type="project" value="TreeGrafter"/>
</dbReference>
<dbReference type="PANTHER" id="PTHR43391:SF90">
    <property type="entry name" value="11-BETA-HYDROXYSTEROID DEHYDROGENASE-LIKE 4A-RELATED"/>
    <property type="match status" value="1"/>
</dbReference>
<evidence type="ECO:0000256" key="2">
    <source>
        <dbReference type="ARBA" id="ARBA00006484"/>
    </source>
</evidence>
<dbReference type="PANTHER" id="PTHR43391">
    <property type="entry name" value="RETINOL DEHYDROGENASE-RELATED"/>
    <property type="match status" value="1"/>
</dbReference>
<dbReference type="SMART" id="SM00822">
    <property type="entry name" value="PKS_KR"/>
    <property type="match status" value="1"/>
</dbReference>